<dbReference type="Proteomes" id="UP000279275">
    <property type="component" value="Unassembled WGS sequence"/>
</dbReference>
<dbReference type="GO" id="GO:0009306">
    <property type="term" value="P:protein secretion"/>
    <property type="evidence" value="ECO:0007669"/>
    <property type="project" value="InterPro"/>
</dbReference>
<dbReference type="InterPro" id="IPR022536">
    <property type="entry name" value="EspC"/>
</dbReference>
<comment type="caution">
    <text evidence="1">The sequence shown here is derived from an EMBL/GenBank/DDBJ whole genome shotgun (WGS) entry which is preliminary data.</text>
</comment>
<dbReference type="EMBL" id="RFFH01000006">
    <property type="protein sequence ID" value="RMI31949.1"/>
    <property type="molecule type" value="Genomic_DNA"/>
</dbReference>
<sequence length="106" mass="10107">MQQISVNPEGVAAFGASATGLSGEMATAATGAAAAGPEQLGPLLGLIAGDFMAAYSAAHAGHVAGISELSAVLASMGTDAAGAATTYVEQDLDRAAATAAVESELA</sequence>
<evidence type="ECO:0008006" key="3">
    <source>
        <dbReference type="Google" id="ProtNLM"/>
    </source>
</evidence>
<proteinExistence type="predicted"/>
<evidence type="ECO:0000313" key="2">
    <source>
        <dbReference type="Proteomes" id="UP000279275"/>
    </source>
</evidence>
<dbReference type="AlphaFoldDB" id="A0A3M2L2K7"/>
<reference evidence="1 2" key="1">
    <citation type="submission" date="2018-10" db="EMBL/GenBank/DDBJ databases">
        <title>Isolation from cow dung.</title>
        <authorList>
            <person name="Ling L."/>
        </authorList>
    </citation>
    <scope>NUCLEOTIDE SEQUENCE [LARGE SCALE GENOMIC DNA]</scope>
    <source>
        <strain evidence="1 2">NEAU-LL90</strain>
    </source>
</reference>
<protein>
    <recommendedName>
        <fullName evidence="3">ESX-1 secretion-associated protein</fullName>
    </recommendedName>
</protein>
<keyword evidence="2" id="KW-1185">Reference proteome</keyword>
<accession>A0A3M2L2K7</accession>
<organism evidence="1 2">
    <name type="scientific">Nocardia stercoris</name>
    <dbReference type="NCBI Taxonomy" id="2483361"/>
    <lineage>
        <taxon>Bacteria</taxon>
        <taxon>Bacillati</taxon>
        <taxon>Actinomycetota</taxon>
        <taxon>Actinomycetes</taxon>
        <taxon>Mycobacteriales</taxon>
        <taxon>Nocardiaceae</taxon>
        <taxon>Nocardia</taxon>
    </lineage>
</organism>
<dbReference type="Pfam" id="PF10824">
    <property type="entry name" value="T7SS_ESX_EspC"/>
    <property type="match status" value="1"/>
</dbReference>
<name>A0A3M2L2K7_9NOCA</name>
<gene>
    <name evidence="1" type="ORF">EBN03_16240</name>
</gene>
<evidence type="ECO:0000313" key="1">
    <source>
        <dbReference type="EMBL" id="RMI31949.1"/>
    </source>
</evidence>